<dbReference type="PANTHER" id="PTHR15822">
    <property type="entry name" value="TRAF AND TNF RECEPTOR-ASSOCIATED PROTEIN"/>
    <property type="match status" value="1"/>
</dbReference>
<dbReference type="GO" id="GO:0070260">
    <property type="term" value="F:5'-tyrosyl-DNA phosphodiesterase activity"/>
    <property type="evidence" value="ECO:0007669"/>
    <property type="project" value="TreeGrafter"/>
</dbReference>
<dbReference type="SUPFAM" id="SSF56219">
    <property type="entry name" value="DNase I-like"/>
    <property type="match status" value="1"/>
</dbReference>
<dbReference type="GO" id="GO:0006302">
    <property type="term" value="P:double-strand break repair"/>
    <property type="evidence" value="ECO:0007669"/>
    <property type="project" value="TreeGrafter"/>
</dbReference>
<feature type="domain" description="Endonuclease/exonuclease/phosphatase" evidence="2">
    <location>
        <begin position="1"/>
        <end position="213"/>
    </location>
</feature>
<dbReference type="GO" id="GO:0005737">
    <property type="term" value="C:cytoplasm"/>
    <property type="evidence" value="ECO:0007669"/>
    <property type="project" value="TreeGrafter"/>
</dbReference>
<dbReference type="InterPro" id="IPR036691">
    <property type="entry name" value="Endo/exonu/phosph_ase_sf"/>
</dbReference>
<dbReference type="eggNOG" id="KOG2756">
    <property type="taxonomic scope" value="Eukaryota"/>
</dbReference>
<dbReference type="Gramene" id="OB10G17160.1">
    <property type="protein sequence ID" value="OB10G17160.1"/>
    <property type="gene ID" value="OB10G17160"/>
</dbReference>
<keyword evidence="1" id="KW-0378">Hydrolase</keyword>
<evidence type="ECO:0000256" key="1">
    <source>
        <dbReference type="ARBA" id="ARBA00022801"/>
    </source>
</evidence>
<dbReference type="HOGENOM" id="CLU_050478_0_0_1"/>
<reference evidence="3" key="1">
    <citation type="journal article" date="2013" name="Nat. Commun.">
        <title>Whole-genome sequencing of Oryza brachyantha reveals mechanisms underlying Oryza genome evolution.</title>
        <authorList>
            <person name="Chen J."/>
            <person name="Huang Q."/>
            <person name="Gao D."/>
            <person name="Wang J."/>
            <person name="Lang Y."/>
            <person name="Liu T."/>
            <person name="Li B."/>
            <person name="Bai Z."/>
            <person name="Luis Goicoechea J."/>
            <person name="Liang C."/>
            <person name="Chen C."/>
            <person name="Zhang W."/>
            <person name="Sun S."/>
            <person name="Liao Y."/>
            <person name="Zhang X."/>
            <person name="Yang L."/>
            <person name="Song C."/>
            <person name="Wang M."/>
            <person name="Shi J."/>
            <person name="Liu G."/>
            <person name="Liu J."/>
            <person name="Zhou H."/>
            <person name="Zhou W."/>
            <person name="Yu Q."/>
            <person name="An N."/>
            <person name="Chen Y."/>
            <person name="Cai Q."/>
            <person name="Wang B."/>
            <person name="Liu B."/>
            <person name="Min J."/>
            <person name="Huang Y."/>
            <person name="Wu H."/>
            <person name="Li Z."/>
            <person name="Zhang Y."/>
            <person name="Yin Y."/>
            <person name="Song W."/>
            <person name="Jiang J."/>
            <person name="Jackson S.A."/>
            <person name="Wing R.A."/>
            <person name="Wang J."/>
            <person name="Chen M."/>
        </authorList>
    </citation>
    <scope>NUCLEOTIDE SEQUENCE [LARGE SCALE GENOMIC DNA]</scope>
    <source>
        <strain evidence="3">cv. IRGC 101232</strain>
    </source>
</reference>
<proteinExistence type="predicted"/>
<reference evidence="3" key="2">
    <citation type="submission" date="2013-04" db="UniProtKB">
        <authorList>
            <consortium name="EnsemblPlants"/>
        </authorList>
    </citation>
    <scope>IDENTIFICATION</scope>
</reference>
<dbReference type="CDD" id="cd09080">
    <property type="entry name" value="TDP2"/>
    <property type="match status" value="1"/>
</dbReference>
<sequence>MTYNVWIREDIELRRRLDALGELIQLHSPDLICFQEVTPYMYQLLEKSDWWQEYECLLSRQMAMRKSHFCMQMTKLLVSSSARIPFPNSTMRRELCIATIKTGEMINLALGTSHLESPCPLPPRWDPKYSKERVDQAKYSLSMLGKFNDAIFCGDMNWDDKVDGPFPLPDGWVDAWVEMRPGDNGWTYDTKANAMLSANFKQQKRMDRFVCKLSNFKIDDIEMIGKEAIPGVTYYKEKIVRKELHKLDLPVLPSKHFGLVLTITRQDDIL</sequence>
<evidence type="ECO:0000313" key="3">
    <source>
        <dbReference type="EnsemblPlants" id="OB10G17160.1"/>
    </source>
</evidence>
<dbReference type="Gene3D" id="3.60.10.10">
    <property type="entry name" value="Endonuclease/exonuclease/phosphatase"/>
    <property type="match status" value="1"/>
</dbReference>
<dbReference type="GO" id="GO:0003697">
    <property type="term" value="F:single-stranded DNA binding"/>
    <property type="evidence" value="ECO:0007669"/>
    <property type="project" value="TreeGrafter"/>
</dbReference>
<evidence type="ECO:0000259" key="2">
    <source>
        <dbReference type="Pfam" id="PF03372"/>
    </source>
</evidence>
<dbReference type="PANTHER" id="PTHR15822:SF18">
    <property type="entry name" value="ENDONUCLEASE_EXONUCLEASE_PHOSPHATASE FAMILY PROTEIN"/>
    <property type="match status" value="1"/>
</dbReference>
<keyword evidence="4" id="KW-1185">Reference proteome</keyword>
<name>J3N2G8_ORYBR</name>
<organism evidence="3">
    <name type="scientific">Oryza brachyantha</name>
    <name type="common">malo sina</name>
    <dbReference type="NCBI Taxonomy" id="4533"/>
    <lineage>
        <taxon>Eukaryota</taxon>
        <taxon>Viridiplantae</taxon>
        <taxon>Streptophyta</taxon>
        <taxon>Embryophyta</taxon>
        <taxon>Tracheophyta</taxon>
        <taxon>Spermatophyta</taxon>
        <taxon>Magnoliopsida</taxon>
        <taxon>Liliopsida</taxon>
        <taxon>Poales</taxon>
        <taxon>Poaceae</taxon>
        <taxon>BOP clade</taxon>
        <taxon>Oryzoideae</taxon>
        <taxon>Oryzeae</taxon>
        <taxon>Oryzinae</taxon>
        <taxon>Oryza</taxon>
    </lineage>
</organism>
<dbReference type="FunFam" id="3.60.10.10:FF:000058">
    <property type="entry name" value="Tyrosyl-DNA phosphodiesterase 2"/>
    <property type="match status" value="1"/>
</dbReference>
<dbReference type="Proteomes" id="UP000006038">
    <property type="component" value="Chromosome 10"/>
</dbReference>
<dbReference type="OMA" id="MAMERAY"/>
<dbReference type="InterPro" id="IPR051547">
    <property type="entry name" value="TDP2-like"/>
</dbReference>
<dbReference type="InterPro" id="IPR005135">
    <property type="entry name" value="Endo/exonuclease/phosphatase"/>
</dbReference>
<evidence type="ECO:0000313" key="4">
    <source>
        <dbReference type="Proteomes" id="UP000006038"/>
    </source>
</evidence>
<dbReference type="AlphaFoldDB" id="J3N2G8"/>
<protein>
    <recommendedName>
        <fullName evidence="2">Endonuclease/exonuclease/phosphatase domain-containing protein</fullName>
    </recommendedName>
</protein>
<accession>J3N2G8</accession>
<dbReference type="STRING" id="4533.J3N2G8"/>
<dbReference type="EnsemblPlants" id="OB10G17160.1">
    <property type="protein sequence ID" value="OB10G17160.1"/>
    <property type="gene ID" value="OB10G17160"/>
</dbReference>
<dbReference type="Pfam" id="PF03372">
    <property type="entry name" value="Exo_endo_phos"/>
    <property type="match status" value="1"/>
</dbReference>